<feature type="transmembrane region" description="Helical" evidence="1">
    <location>
        <begin position="1086"/>
        <end position="1112"/>
    </location>
</feature>
<dbReference type="Gene3D" id="3.30.70.1430">
    <property type="entry name" value="Multidrug efflux transporter AcrB pore domain"/>
    <property type="match status" value="2"/>
</dbReference>
<dbReference type="Gene3D" id="1.20.1640.10">
    <property type="entry name" value="Multidrug efflux transporter AcrB transmembrane domain"/>
    <property type="match status" value="2"/>
</dbReference>
<dbReference type="AlphaFoldDB" id="A0A6C0GXB2"/>
<dbReference type="GO" id="GO:0042910">
    <property type="term" value="F:xenobiotic transmembrane transporter activity"/>
    <property type="evidence" value="ECO:0007669"/>
    <property type="project" value="TreeGrafter"/>
</dbReference>
<dbReference type="Proteomes" id="UP000480178">
    <property type="component" value="Chromosome"/>
</dbReference>
<name>A0A6C0GXB2_9BACT</name>
<feature type="transmembrane region" description="Helical" evidence="1">
    <location>
        <begin position="341"/>
        <end position="359"/>
    </location>
</feature>
<organism evidence="2 3">
    <name type="scientific">Rhodocytophaga rosea</name>
    <dbReference type="NCBI Taxonomy" id="2704465"/>
    <lineage>
        <taxon>Bacteria</taxon>
        <taxon>Pseudomonadati</taxon>
        <taxon>Bacteroidota</taxon>
        <taxon>Cytophagia</taxon>
        <taxon>Cytophagales</taxon>
        <taxon>Rhodocytophagaceae</taxon>
        <taxon>Rhodocytophaga</taxon>
    </lineage>
</organism>
<dbReference type="SUPFAM" id="SSF82693">
    <property type="entry name" value="Multidrug efflux transporter AcrB pore domain, PN1, PN2, PC1 and PC2 subdomains"/>
    <property type="match status" value="2"/>
</dbReference>
<dbReference type="Gene3D" id="3.30.70.1320">
    <property type="entry name" value="Multidrug efflux transporter AcrB pore domain like"/>
    <property type="match status" value="1"/>
</dbReference>
<dbReference type="GO" id="GO:0005886">
    <property type="term" value="C:plasma membrane"/>
    <property type="evidence" value="ECO:0007669"/>
    <property type="project" value="TreeGrafter"/>
</dbReference>
<feature type="transmembrane region" description="Helical" evidence="1">
    <location>
        <begin position="546"/>
        <end position="570"/>
    </location>
</feature>
<feature type="transmembrane region" description="Helical" evidence="1">
    <location>
        <begin position="441"/>
        <end position="465"/>
    </location>
</feature>
<feature type="transmembrane region" description="Helical" evidence="1">
    <location>
        <begin position="591"/>
        <end position="611"/>
    </location>
</feature>
<keyword evidence="3" id="KW-1185">Reference proteome</keyword>
<feature type="transmembrane region" description="Helical" evidence="1">
    <location>
        <begin position="990"/>
        <end position="1012"/>
    </location>
</feature>
<sequence>MVMREHKGLAFTNWCIENKTTVYIFIIMVTIAGVFTYQNLPKESYPEIVVPQMVVTTFNYGTSPEDVENLITKPIEKELKTVKGIKKVTSNSIQDLSAVIVEFNTGEDVAEAKQRTKDAVDKARTELPDDLDQEPDVQELDFSEFPVMQVNVSGNFPLKKLKEFAEVLQDEIEALPQVRRADLIGALNREIQINVDLYRMQAAGINFSNIQQAVAGENINISGGDLNVNDVRRTLRVTGEFKNIKSLQDIVIRSSTGNTVFLKEIATVEDSYEERQDFARLNGNPVISLSVIKRSGQNLIEASDNVQQIVERMKAETFPEGLNITITGDQSDQTRTDLNDLLNTIILGFIFVVLVLMFFMGTRDAIFVALSVPLSALLAFLILKVVGYFMPEINLTLNFMVMFAFLLGLGIVVDDAIVVIENTHRIFNSENISIKDAAKKAAGEVFIPVLSGTITTIAPFVPLLFWPGLIGEFMKFLPITLIATLFASLVVAYVMNPVFAVSFMTKHDAESAGDARKLIKPLLIMGVIAVLCYIGVGVGLGNFIVFLMLIYVINHYVFTPAIYKFQHNLWPRFMHQYRRFISFAITGRRPVYFLLGVIGLFIFTFGIFGAFPPPVEFFPSGEPNFVYVYNKMPIGTDATKTDSVTKLIEARVNKVLVPHKDIVTSVISNVGIGAGDPINPDLTITPHKSKVTVAFVKFEERLHVSTKEILEKIRASVQDIPGTELSVEQESGGPQVGKPVSIEMAGADFNELLKIQRMVRAAIAKAGVQGIEELKSDLVLNKPEIIVDIDREKAAREGISTAQIAGEIRTALYGLEVSQYREAKDEYPIMVRLDTTYRNRIEDILAMNISYLDMASGRFRQVPLNAVADVRYGTSFSSINRKNQERLVTLSSNLLTGYNANEVVAQVQEAINDLELPAGYTIKMGGEQEDQQETFLFLITALATAVALIFIVLVTQFNSVSKPIIIFMTILFSFIGVLLGFIIFGMTLSILMTGVGIVALAGIVVKNGIILIEFTDELRLRGKDLRTAVIEGGATRLNPVILTAAACVLGLIPLAIGLNVNFVSLFTHLNPEIFIGGQSSVFWGPLAWTIIFGLTFSTFLTLVIVPVMYMLVERVRQKMTRRSKVVA</sequence>
<protein>
    <submittedName>
        <fullName evidence="2">Efflux RND transporter permease subunit</fullName>
    </submittedName>
</protein>
<dbReference type="EMBL" id="CP048222">
    <property type="protein sequence ID" value="QHT72052.1"/>
    <property type="molecule type" value="Genomic_DNA"/>
</dbReference>
<feature type="transmembrane region" description="Helical" evidence="1">
    <location>
        <begin position="964"/>
        <end position="984"/>
    </location>
</feature>
<evidence type="ECO:0000256" key="1">
    <source>
        <dbReference type="SAM" id="Phobius"/>
    </source>
</evidence>
<feature type="transmembrane region" description="Helical" evidence="1">
    <location>
        <begin position="366"/>
        <end position="390"/>
    </location>
</feature>
<keyword evidence="1" id="KW-0812">Transmembrane</keyword>
<dbReference type="SUPFAM" id="SSF82866">
    <property type="entry name" value="Multidrug efflux transporter AcrB transmembrane domain"/>
    <property type="match status" value="2"/>
</dbReference>
<dbReference type="PANTHER" id="PTHR32063:SF24">
    <property type="entry name" value="CATION EFFLUX SYSTEM (ACRB_ACRD_ACRF FAMILY)"/>
    <property type="match status" value="1"/>
</dbReference>
<feature type="transmembrane region" description="Helical" evidence="1">
    <location>
        <begin position="396"/>
        <end position="420"/>
    </location>
</feature>
<dbReference type="InterPro" id="IPR001036">
    <property type="entry name" value="Acrflvin-R"/>
</dbReference>
<proteinExistence type="predicted"/>
<dbReference type="Gene3D" id="3.30.2090.10">
    <property type="entry name" value="Multidrug efflux transporter AcrB TolC docking domain, DN and DC subdomains"/>
    <property type="match status" value="2"/>
</dbReference>
<feature type="transmembrane region" description="Helical" evidence="1">
    <location>
        <begin position="21"/>
        <end position="40"/>
    </location>
</feature>
<feature type="transmembrane region" description="Helical" evidence="1">
    <location>
        <begin position="935"/>
        <end position="957"/>
    </location>
</feature>
<dbReference type="Pfam" id="PF00873">
    <property type="entry name" value="ACR_tran"/>
    <property type="match status" value="1"/>
</dbReference>
<dbReference type="Gene3D" id="3.30.70.1440">
    <property type="entry name" value="Multidrug efflux transporter AcrB pore domain"/>
    <property type="match status" value="1"/>
</dbReference>
<dbReference type="KEGG" id="rhoz:GXP67_17005"/>
<reference evidence="2 3" key="1">
    <citation type="submission" date="2020-01" db="EMBL/GenBank/DDBJ databases">
        <authorList>
            <person name="Kim M.K."/>
        </authorList>
    </citation>
    <scope>NUCLEOTIDE SEQUENCE [LARGE SCALE GENOMIC DNA]</scope>
    <source>
        <strain evidence="2 3">172606-1</strain>
    </source>
</reference>
<feature type="transmembrane region" description="Helical" evidence="1">
    <location>
        <begin position="477"/>
        <end position="501"/>
    </location>
</feature>
<feature type="transmembrane region" description="Helical" evidence="1">
    <location>
        <begin position="1040"/>
        <end position="1066"/>
    </location>
</feature>
<gene>
    <name evidence="2" type="ORF">GXP67_17005</name>
</gene>
<dbReference type="PANTHER" id="PTHR32063">
    <property type="match status" value="1"/>
</dbReference>
<accession>A0A6C0GXB2</accession>
<feature type="transmembrane region" description="Helical" evidence="1">
    <location>
        <begin position="522"/>
        <end position="540"/>
    </location>
</feature>
<evidence type="ECO:0000313" key="3">
    <source>
        <dbReference type="Proteomes" id="UP000480178"/>
    </source>
</evidence>
<dbReference type="SUPFAM" id="SSF82714">
    <property type="entry name" value="Multidrug efflux transporter AcrB TolC docking domain, DN and DC subdomains"/>
    <property type="match status" value="2"/>
</dbReference>
<keyword evidence="1" id="KW-1133">Transmembrane helix</keyword>
<evidence type="ECO:0000313" key="2">
    <source>
        <dbReference type="EMBL" id="QHT72052.1"/>
    </source>
</evidence>
<dbReference type="PRINTS" id="PR00702">
    <property type="entry name" value="ACRIFLAVINRP"/>
</dbReference>
<dbReference type="InterPro" id="IPR027463">
    <property type="entry name" value="AcrB_DN_DC_subdom"/>
</dbReference>
<keyword evidence="1" id="KW-0472">Membrane</keyword>